<dbReference type="GO" id="GO:0003676">
    <property type="term" value="F:nucleic acid binding"/>
    <property type="evidence" value="ECO:0007669"/>
    <property type="project" value="InterPro"/>
</dbReference>
<gene>
    <name evidence="5" type="ORF">S12H4_05540</name>
</gene>
<dbReference type="EMBL" id="BARW01001847">
    <property type="protein sequence ID" value="GAI64548.1"/>
    <property type="molecule type" value="Genomic_DNA"/>
</dbReference>
<dbReference type="AlphaFoldDB" id="X1Q8K7"/>
<sequence>MKWKEENLRSSIKNFKCRRCGYDKAHLETRQTRSADEGMTHFITCLKCGKMIKIGS</sequence>
<dbReference type="InterPro" id="IPR001222">
    <property type="entry name" value="Znf_TFIIS"/>
</dbReference>
<dbReference type="InterPro" id="IPR012164">
    <property type="entry name" value="Rpa12/Rpb9/Rpc10/TFS"/>
</dbReference>
<keyword evidence="3" id="KW-0862">Zinc</keyword>
<protein>
    <recommendedName>
        <fullName evidence="4">TFIIS-type domain-containing protein</fullName>
    </recommendedName>
</protein>
<feature type="domain" description="TFIIS-type" evidence="4">
    <location>
        <begin position="13"/>
        <end position="53"/>
    </location>
</feature>
<evidence type="ECO:0000313" key="5">
    <source>
        <dbReference type="EMBL" id="GAI64548.1"/>
    </source>
</evidence>
<comment type="caution">
    <text evidence="5">The sequence shown here is derived from an EMBL/GenBank/DDBJ whole genome shotgun (WGS) entry which is preliminary data.</text>
</comment>
<evidence type="ECO:0000256" key="2">
    <source>
        <dbReference type="ARBA" id="ARBA00022771"/>
    </source>
</evidence>
<evidence type="ECO:0000256" key="3">
    <source>
        <dbReference type="ARBA" id="ARBA00022833"/>
    </source>
</evidence>
<reference evidence="5" key="1">
    <citation type="journal article" date="2014" name="Front. Microbiol.">
        <title>High frequency of phylogenetically diverse reductive dehalogenase-homologous genes in deep subseafloor sedimentary metagenomes.</title>
        <authorList>
            <person name="Kawai M."/>
            <person name="Futagami T."/>
            <person name="Toyoda A."/>
            <person name="Takaki Y."/>
            <person name="Nishi S."/>
            <person name="Hori S."/>
            <person name="Arai W."/>
            <person name="Tsubouchi T."/>
            <person name="Morono Y."/>
            <person name="Uchiyama I."/>
            <person name="Ito T."/>
            <person name="Fujiyama A."/>
            <person name="Inagaki F."/>
            <person name="Takami H."/>
        </authorList>
    </citation>
    <scope>NUCLEOTIDE SEQUENCE</scope>
    <source>
        <strain evidence="5">Expedition CK06-06</strain>
    </source>
</reference>
<accession>X1Q8K7</accession>
<evidence type="ECO:0000259" key="4">
    <source>
        <dbReference type="PROSITE" id="PS51133"/>
    </source>
</evidence>
<evidence type="ECO:0000256" key="1">
    <source>
        <dbReference type="ARBA" id="ARBA00022723"/>
    </source>
</evidence>
<dbReference type="Pfam" id="PF01096">
    <property type="entry name" value="Zn_ribbon_TFIIS"/>
    <property type="match status" value="1"/>
</dbReference>
<dbReference type="Gene3D" id="2.20.25.10">
    <property type="match status" value="1"/>
</dbReference>
<dbReference type="GO" id="GO:0006351">
    <property type="term" value="P:DNA-templated transcription"/>
    <property type="evidence" value="ECO:0007669"/>
    <property type="project" value="InterPro"/>
</dbReference>
<dbReference type="PANTHER" id="PTHR11239:SF12">
    <property type="entry name" value="DNA-DIRECTED RNA POLYMERASE III SUBUNIT RPC10"/>
    <property type="match status" value="1"/>
</dbReference>
<dbReference type="GO" id="GO:0008270">
    <property type="term" value="F:zinc ion binding"/>
    <property type="evidence" value="ECO:0007669"/>
    <property type="project" value="UniProtKB-KW"/>
</dbReference>
<keyword evidence="2" id="KW-0863">Zinc-finger</keyword>
<dbReference type="GO" id="GO:0003899">
    <property type="term" value="F:DNA-directed RNA polymerase activity"/>
    <property type="evidence" value="ECO:0007669"/>
    <property type="project" value="InterPro"/>
</dbReference>
<keyword evidence="1" id="KW-0479">Metal-binding</keyword>
<name>X1Q8K7_9ZZZZ</name>
<dbReference type="SUPFAM" id="SSF57783">
    <property type="entry name" value="Zinc beta-ribbon"/>
    <property type="match status" value="1"/>
</dbReference>
<proteinExistence type="predicted"/>
<dbReference type="PANTHER" id="PTHR11239">
    <property type="entry name" value="DNA-DIRECTED RNA POLYMERASE"/>
    <property type="match status" value="1"/>
</dbReference>
<dbReference type="PROSITE" id="PS51133">
    <property type="entry name" value="ZF_TFIIS_2"/>
    <property type="match status" value="1"/>
</dbReference>
<dbReference type="SMART" id="SM00440">
    <property type="entry name" value="ZnF_C2C2"/>
    <property type="match status" value="1"/>
</dbReference>
<organism evidence="5">
    <name type="scientific">marine sediment metagenome</name>
    <dbReference type="NCBI Taxonomy" id="412755"/>
    <lineage>
        <taxon>unclassified sequences</taxon>
        <taxon>metagenomes</taxon>
        <taxon>ecological metagenomes</taxon>
    </lineage>
</organism>